<protein>
    <submittedName>
        <fullName evidence="1">Uncharacterized protein</fullName>
    </submittedName>
</protein>
<dbReference type="AlphaFoldDB" id="A0A5B7FG01"/>
<dbReference type="Proteomes" id="UP000324222">
    <property type="component" value="Unassembled WGS sequence"/>
</dbReference>
<name>A0A5B7FG01_PORTR</name>
<keyword evidence="2" id="KW-1185">Reference proteome</keyword>
<gene>
    <name evidence="1" type="ORF">E2C01_037575</name>
</gene>
<accession>A0A5B7FG01</accession>
<reference evidence="1 2" key="1">
    <citation type="submission" date="2019-05" db="EMBL/GenBank/DDBJ databases">
        <title>Another draft genome of Portunus trituberculatus and its Hox gene families provides insights of decapod evolution.</title>
        <authorList>
            <person name="Jeong J.-H."/>
            <person name="Song I."/>
            <person name="Kim S."/>
            <person name="Choi T."/>
            <person name="Kim D."/>
            <person name="Ryu S."/>
            <person name="Kim W."/>
        </authorList>
    </citation>
    <scope>NUCLEOTIDE SEQUENCE [LARGE SCALE GENOMIC DNA]</scope>
    <source>
        <tissue evidence="1">Muscle</tissue>
    </source>
</reference>
<evidence type="ECO:0000313" key="1">
    <source>
        <dbReference type="EMBL" id="MPC43918.1"/>
    </source>
</evidence>
<evidence type="ECO:0000313" key="2">
    <source>
        <dbReference type="Proteomes" id="UP000324222"/>
    </source>
</evidence>
<dbReference type="EMBL" id="VSRR010006046">
    <property type="protein sequence ID" value="MPC43918.1"/>
    <property type="molecule type" value="Genomic_DNA"/>
</dbReference>
<comment type="caution">
    <text evidence="1">The sequence shown here is derived from an EMBL/GenBank/DDBJ whole genome shotgun (WGS) entry which is preliminary data.</text>
</comment>
<sequence length="64" mass="6781">MGSPAGPPTLITTRTPNTICIFRTLSEGQRVTSLTAGGRRDWRECQAAAPHTDNTGGSALKVRV</sequence>
<proteinExistence type="predicted"/>
<organism evidence="1 2">
    <name type="scientific">Portunus trituberculatus</name>
    <name type="common">Swimming crab</name>
    <name type="synonym">Neptunus trituberculatus</name>
    <dbReference type="NCBI Taxonomy" id="210409"/>
    <lineage>
        <taxon>Eukaryota</taxon>
        <taxon>Metazoa</taxon>
        <taxon>Ecdysozoa</taxon>
        <taxon>Arthropoda</taxon>
        <taxon>Crustacea</taxon>
        <taxon>Multicrustacea</taxon>
        <taxon>Malacostraca</taxon>
        <taxon>Eumalacostraca</taxon>
        <taxon>Eucarida</taxon>
        <taxon>Decapoda</taxon>
        <taxon>Pleocyemata</taxon>
        <taxon>Brachyura</taxon>
        <taxon>Eubrachyura</taxon>
        <taxon>Portunoidea</taxon>
        <taxon>Portunidae</taxon>
        <taxon>Portuninae</taxon>
        <taxon>Portunus</taxon>
    </lineage>
</organism>